<keyword evidence="2" id="KW-0479">Metal-binding</keyword>
<feature type="compositionally biased region" description="Polar residues" evidence="11">
    <location>
        <begin position="64"/>
        <end position="75"/>
    </location>
</feature>
<proteinExistence type="predicted"/>
<evidence type="ECO:0000256" key="1">
    <source>
        <dbReference type="ARBA" id="ARBA00004123"/>
    </source>
</evidence>
<accession>A0A6P8AYN0</accession>
<dbReference type="GO" id="GO:0000978">
    <property type="term" value="F:RNA polymerase II cis-regulatory region sequence-specific DNA binding"/>
    <property type="evidence" value="ECO:0007669"/>
    <property type="project" value="TreeGrafter"/>
</dbReference>
<feature type="compositionally biased region" description="Low complexity" evidence="11">
    <location>
        <begin position="46"/>
        <end position="63"/>
    </location>
</feature>
<gene>
    <name evidence="14" type="ORF">PgNI_10605</name>
</gene>
<evidence type="ECO:0000256" key="8">
    <source>
        <dbReference type="ARBA" id="ARBA00023163"/>
    </source>
</evidence>
<feature type="compositionally biased region" description="Basic and acidic residues" evidence="11">
    <location>
        <begin position="309"/>
        <end position="333"/>
    </location>
</feature>
<keyword evidence="13" id="KW-1185">Reference proteome</keyword>
<dbReference type="AlphaFoldDB" id="A0A6P8AYN0"/>
<dbReference type="Proteomes" id="UP000515153">
    <property type="component" value="Chromosome VII"/>
</dbReference>
<dbReference type="InterPro" id="IPR013087">
    <property type="entry name" value="Znf_C2H2_type"/>
</dbReference>
<dbReference type="GO" id="GO:0005634">
    <property type="term" value="C:nucleus"/>
    <property type="evidence" value="ECO:0007669"/>
    <property type="project" value="UniProtKB-SubCell"/>
</dbReference>
<dbReference type="GO" id="GO:0008270">
    <property type="term" value="F:zinc ion binding"/>
    <property type="evidence" value="ECO:0007669"/>
    <property type="project" value="UniProtKB-KW"/>
</dbReference>
<feature type="region of interest" description="Disordered" evidence="11">
    <location>
        <begin position="309"/>
        <end position="354"/>
    </location>
</feature>
<feature type="compositionally biased region" description="Low complexity" evidence="11">
    <location>
        <begin position="131"/>
        <end position="152"/>
    </location>
</feature>
<dbReference type="RefSeq" id="XP_030979954.1">
    <property type="nucleotide sequence ID" value="XM_031130578.1"/>
</dbReference>
<dbReference type="PROSITE" id="PS50157">
    <property type="entry name" value="ZINC_FINGER_C2H2_2"/>
    <property type="match status" value="2"/>
</dbReference>
<evidence type="ECO:0000256" key="3">
    <source>
        <dbReference type="ARBA" id="ARBA00022737"/>
    </source>
</evidence>
<evidence type="ECO:0000256" key="9">
    <source>
        <dbReference type="ARBA" id="ARBA00023242"/>
    </source>
</evidence>
<evidence type="ECO:0000313" key="14">
    <source>
        <dbReference type="RefSeq" id="XP_030979954.1"/>
    </source>
</evidence>
<evidence type="ECO:0000256" key="5">
    <source>
        <dbReference type="ARBA" id="ARBA00022833"/>
    </source>
</evidence>
<feature type="region of interest" description="Disordered" evidence="11">
    <location>
        <begin position="1"/>
        <end position="206"/>
    </location>
</feature>
<dbReference type="GeneID" id="41965484"/>
<keyword evidence="5" id="KW-0862">Zinc</keyword>
<keyword evidence="6" id="KW-0805">Transcription regulation</keyword>
<feature type="compositionally biased region" description="Low complexity" evidence="11">
    <location>
        <begin position="76"/>
        <end position="93"/>
    </location>
</feature>
<feature type="domain" description="C2H2-type" evidence="12">
    <location>
        <begin position="285"/>
        <end position="312"/>
    </location>
</feature>
<reference evidence="14" key="3">
    <citation type="submission" date="2025-08" db="UniProtKB">
        <authorList>
            <consortium name="RefSeq"/>
        </authorList>
    </citation>
    <scope>IDENTIFICATION</scope>
    <source>
        <strain evidence="14">NI907</strain>
    </source>
</reference>
<keyword evidence="3" id="KW-0677">Repeat</keyword>
<dbReference type="SMART" id="SM00355">
    <property type="entry name" value="ZnF_C2H2"/>
    <property type="match status" value="2"/>
</dbReference>
<reference evidence="14" key="2">
    <citation type="submission" date="2019-10" db="EMBL/GenBank/DDBJ databases">
        <authorList>
            <consortium name="NCBI Genome Project"/>
        </authorList>
    </citation>
    <scope>NUCLEOTIDE SEQUENCE</scope>
    <source>
        <strain evidence="14">NI907</strain>
    </source>
</reference>
<dbReference type="Gene3D" id="3.30.160.60">
    <property type="entry name" value="Classic Zinc Finger"/>
    <property type="match status" value="2"/>
</dbReference>
<keyword evidence="4 10" id="KW-0863">Zinc-finger</keyword>
<feature type="domain" description="C2H2-type" evidence="12">
    <location>
        <begin position="257"/>
        <end position="284"/>
    </location>
</feature>
<feature type="compositionally biased region" description="Polar residues" evidence="11">
    <location>
        <begin position="94"/>
        <end position="107"/>
    </location>
</feature>
<evidence type="ECO:0000256" key="11">
    <source>
        <dbReference type="SAM" id="MobiDB-lite"/>
    </source>
</evidence>
<comment type="subcellular location">
    <subcellularLocation>
        <location evidence="1">Nucleus</location>
    </subcellularLocation>
</comment>
<dbReference type="PANTHER" id="PTHR23235:SF120">
    <property type="entry name" value="KRUPPEL-LIKE FACTOR 15"/>
    <property type="match status" value="1"/>
</dbReference>
<evidence type="ECO:0000259" key="12">
    <source>
        <dbReference type="PROSITE" id="PS50157"/>
    </source>
</evidence>
<dbReference type="FunFam" id="3.30.160.60:FF:000446">
    <property type="entry name" value="Zinc finger protein"/>
    <property type="match status" value="1"/>
</dbReference>
<protein>
    <recommendedName>
        <fullName evidence="12">C2H2-type domain-containing protein</fullName>
    </recommendedName>
</protein>
<keyword evidence="7" id="KW-0238">DNA-binding</keyword>
<dbReference type="FunFam" id="3.30.160.60:FF:001228">
    <property type="entry name" value="Zinc finger protein 236"/>
    <property type="match status" value="1"/>
</dbReference>
<dbReference type="GO" id="GO:0000981">
    <property type="term" value="F:DNA-binding transcription factor activity, RNA polymerase II-specific"/>
    <property type="evidence" value="ECO:0007669"/>
    <property type="project" value="TreeGrafter"/>
</dbReference>
<reference evidence="13 14" key="1">
    <citation type="journal article" date="2019" name="Mol. Biol. Evol.">
        <title>Blast fungal genomes show frequent chromosomal changes, gene gains and losses, and effector gene turnover.</title>
        <authorList>
            <person name="Gomez Luciano L.B."/>
            <person name="Jason Tsai I."/>
            <person name="Chuma I."/>
            <person name="Tosa Y."/>
            <person name="Chen Y.H."/>
            <person name="Li J.Y."/>
            <person name="Li M.Y."/>
            <person name="Jade Lu M.Y."/>
            <person name="Nakayashiki H."/>
            <person name="Li W.H."/>
        </authorList>
    </citation>
    <scope>NUCLEOTIDE SEQUENCE [LARGE SCALE GENOMIC DNA]</scope>
    <source>
        <strain evidence="13 14">NI907</strain>
    </source>
</reference>
<sequence length="374" mass="40480">MQQSTYQGHRPQANYYSIPPGASRSTGEDTGVPLSSAPYGMHGGISSMLSSNGGGDSSSMGSNQASLASQLPSTMPTSNSHLPPLPTLSHLSPQITTPLPQNPSSLNHHAAVSQVSETSHSSSPETYRQPSYSSYNGSHASSYSGNSNFPSSHAPASSLRSPPSTSEISRAPSVLPTAQSHLLSPSPMAPNYTYSRGPAQPSQNQYHYQPQMMTPTAGHTYGASSMMGHMVYHPGFPPQHAIYPHPPSDKSNSARPFKCSTCSVAFNRNHDLKRHTRIHLSVKPFPCKSCDKAFSRKDALKRHRLVKGCEAEPESKSNTEEKSPPQSKRDSESRSVSTELSPHSIAPPVYSLKGDYPYMKQDAYIKHESFIKTE</sequence>
<dbReference type="Pfam" id="PF00096">
    <property type="entry name" value="zf-C2H2"/>
    <property type="match status" value="2"/>
</dbReference>
<dbReference type="OrthoDB" id="8922241at2759"/>
<feature type="compositionally biased region" description="Polar residues" evidence="11">
    <location>
        <begin position="154"/>
        <end position="168"/>
    </location>
</feature>
<evidence type="ECO:0000256" key="7">
    <source>
        <dbReference type="ARBA" id="ARBA00023125"/>
    </source>
</evidence>
<dbReference type="SUPFAM" id="SSF57667">
    <property type="entry name" value="beta-beta-alpha zinc fingers"/>
    <property type="match status" value="1"/>
</dbReference>
<dbReference type="PROSITE" id="PS00028">
    <property type="entry name" value="ZINC_FINGER_C2H2_1"/>
    <property type="match status" value="1"/>
</dbReference>
<dbReference type="InterPro" id="IPR036236">
    <property type="entry name" value="Znf_C2H2_sf"/>
</dbReference>
<keyword evidence="8" id="KW-0804">Transcription</keyword>
<evidence type="ECO:0000256" key="4">
    <source>
        <dbReference type="ARBA" id="ARBA00022771"/>
    </source>
</evidence>
<evidence type="ECO:0000256" key="10">
    <source>
        <dbReference type="PROSITE-ProRule" id="PRU00042"/>
    </source>
</evidence>
<name>A0A6P8AYN0_PYRGI</name>
<dbReference type="PANTHER" id="PTHR23235">
    <property type="entry name" value="KRUEPPEL-LIKE TRANSCRIPTION FACTOR"/>
    <property type="match status" value="1"/>
</dbReference>
<organism evidence="13 14">
    <name type="scientific">Pyricularia grisea</name>
    <name type="common">Crabgrass-specific blast fungus</name>
    <name type="synonym">Magnaporthe grisea</name>
    <dbReference type="NCBI Taxonomy" id="148305"/>
    <lineage>
        <taxon>Eukaryota</taxon>
        <taxon>Fungi</taxon>
        <taxon>Dikarya</taxon>
        <taxon>Ascomycota</taxon>
        <taxon>Pezizomycotina</taxon>
        <taxon>Sordariomycetes</taxon>
        <taxon>Sordariomycetidae</taxon>
        <taxon>Magnaporthales</taxon>
        <taxon>Pyriculariaceae</taxon>
        <taxon>Pyricularia</taxon>
    </lineage>
</organism>
<evidence type="ECO:0000256" key="2">
    <source>
        <dbReference type="ARBA" id="ARBA00022723"/>
    </source>
</evidence>
<feature type="compositionally biased region" description="Low complexity" evidence="11">
    <location>
        <begin position="113"/>
        <end position="123"/>
    </location>
</feature>
<evidence type="ECO:0000313" key="13">
    <source>
        <dbReference type="Proteomes" id="UP000515153"/>
    </source>
</evidence>
<keyword evidence="9" id="KW-0539">Nucleus</keyword>
<dbReference type="KEGG" id="pgri:PgNI_10605"/>
<evidence type="ECO:0000256" key="6">
    <source>
        <dbReference type="ARBA" id="ARBA00023015"/>
    </source>
</evidence>